<gene>
    <name evidence="2" type="ORF">P154DRAFT_343133</name>
</gene>
<evidence type="ECO:0000256" key="1">
    <source>
        <dbReference type="SAM" id="MobiDB-lite"/>
    </source>
</evidence>
<protein>
    <submittedName>
        <fullName evidence="2">Uncharacterized protein</fullName>
    </submittedName>
</protein>
<reference evidence="2" key="1">
    <citation type="journal article" date="2020" name="Stud. Mycol.">
        <title>101 Dothideomycetes genomes: a test case for predicting lifestyles and emergence of pathogens.</title>
        <authorList>
            <person name="Haridas S."/>
            <person name="Albert R."/>
            <person name="Binder M."/>
            <person name="Bloem J."/>
            <person name="Labutti K."/>
            <person name="Salamov A."/>
            <person name="Andreopoulos B."/>
            <person name="Baker S."/>
            <person name="Barry K."/>
            <person name="Bills G."/>
            <person name="Bluhm B."/>
            <person name="Cannon C."/>
            <person name="Castanera R."/>
            <person name="Culley D."/>
            <person name="Daum C."/>
            <person name="Ezra D."/>
            <person name="Gonzalez J."/>
            <person name="Henrissat B."/>
            <person name="Kuo A."/>
            <person name="Liang C."/>
            <person name="Lipzen A."/>
            <person name="Lutzoni F."/>
            <person name="Magnuson J."/>
            <person name="Mondo S."/>
            <person name="Nolan M."/>
            <person name="Ohm R."/>
            <person name="Pangilinan J."/>
            <person name="Park H.-J."/>
            <person name="Ramirez L."/>
            <person name="Alfaro M."/>
            <person name="Sun H."/>
            <person name="Tritt A."/>
            <person name="Yoshinaga Y."/>
            <person name="Zwiers L.-H."/>
            <person name="Turgeon B."/>
            <person name="Goodwin S."/>
            <person name="Spatafora J."/>
            <person name="Crous P."/>
            <person name="Grigoriev I."/>
        </authorList>
    </citation>
    <scope>NUCLEOTIDE SEQUENCE</scope>
    <source>
        <strain evidence="2">CBS 123094</strain>
    </source>
</reference>
<evidence type="ECO:0000313" key="3">
    <source>
        <dbReference type="Proteomes" id="UP000799779"/>
    </source>
</evidence>
<organism evidence="2 3">
    <name type="scientific">Amniculicola lignicola CBS 123094</name>
    <dbReference type="NCBI Taxonomy" id="1392246"/>
    <lineage>
        <taxon>Eukaryota</taxon>
        <taxon>Fungi</taxon>
        <taxon>Dikarya</taxon>
        <taxon>Ascomycota</taxon>
        <taxon>Pezizomycotina</taxon>
        <taxon>Dothideomycetes</taxon>
        <taxon>Pleosporomycetidae</taxon>
        <taxon>Pleosporales</taxon>
        <taxon>Amniculicolaceae</taxon>
        <taxon>Amniculicola</taxon>
    </lineage>
</organism>
<evidence type="ECO:0000313" key="2">
    <source>
        <dbReference type="EMBL" id="KAF1995532.1"/>
    </source>
</evidence>
<dbReference type="Proteomes" id="UP000799779">
    <property type="component" value="Unassembled WGS sequence"/>
</dbReference>
<feature type="region of interest" description="Disordered" evidence="1">
    <location>
        <begin position="133"/>
        <end position="175"/>
    </location>
</feature>
<proteinExistence type="predicted"/>
<accession>A0A6A5W0S3</accession>
<dbReference type="AlphaFoldDB" id="A0A6A5W0S3"/>
<sequence>MPKKNLAASLPPSFRWFDKLRFGKFKDDADKGGSILKIWAATTVALTCQSIKSSIERTRCAVPAHPTLTTSCSESATHKFLFQLLEVSALIQVIGTAIQGFGKGSFLNALPPCLSISVLATSKIHQNTTQYPKAAISPEPGNPVPADSSPGPNHPRSSPIVATNSHLPDPSDFDDIDLESLVSSRLDNVNSRPEAT</sequence>
<name>A0A6A5W0S3_9PLEO</name>
<dbReference type="EMBL" id="ML977637">
    <property type="protein sequence ID" value="KAF1995532.1"/>
    <property type="molecule type" value="Genomic_DNA"/>
</dbReference>
<keyword evidence="3" id="KW-1185">Reference proteome</keyword>